<evidence type="ECO:0000256" key="1">
    <source>
        <dbReference type="SAM" id="Phobius"/>
    </source>
</evidence>
<accession>A0A511ZET4</accession>
<organism evidence="3 4">
    <name type="scientific">Oceanobacillus sojae</name>
    <dbReference type="NCBI Taxonomy" id="582851"/>
    <lineage>
        <taxon>Bacteria</taxon>
        <taxon>Bacillati</taxon>
        <taxon>Bacillota</taxon>
        <taxon>Bacilli</taxon>
        <taxon>Bacillales</taxon>
        <taxon>Bacillaceae</taxon>
        <taxon>Oceanobacillus</taxon>
    </lineage>
</organism>
<dbReference type="EMBL" id="BJYM01000002">
    <property type="protein sequence ID" value="GEN85946.1"/>
    <property type="molecule type" value="Genomic_DNA"/>
</dbReference>
<sequence>MIGLLIIACEIGFWVFVLAGLVSRYILKKKKLGTFLLICTPFVDLILLIVTIFDLKNGAVATAMHGIAAVYIGVSIGFGHRMIQWADSHFNYRFGDGNKPVKIKYGKEHARKERKAWYRHLLSLIIGGGILIIIIFYINNSYQTEVLLQIMLLWSLIVVIDFFISFSYTLFPKKQKT</sequence>
<dbReference type="InterPro" id="IPR025698">
    <property type="entry name" value="2TM_dom"/>
</dbReference>
<comment type="caution">
    <text evidence="3">The sequence shown here is derived from an EMBL/GenBank/DDBJ whole genome shotgun (WGS) entry which is preliminary data.</text>
</comment>
<feature type="transmembrane region" description="Helical" evidence="1">
    <location>
        <begin position="59"/>
        <end position="79"/>
    </location>
</feature>
<reference evidence="3 4" key="1">
    <citation type="submission" date="2019-07" db="EMBL/GenBank/DDBJ databases">
        <title>Whole genome shotgun sequence of Oceanobacillus sojae NBRC 105379.</title>
        <authorList>
            <person name="Hosoyama A."/>
            <person name="Uohara A."/>
            <person name="Ohji S."/>
            <person name="Ichikawa N."/>
        </authorList>
    </citation>
    <scope>NUCLEOTIDE SEQUENCE [LARGE SCALE GENOMIC DNA]</scope>
    <source>
        <strain evidence="3 4">NBRC 105379</strain>
    </source>
</reference>
<evidence type="ECO:0000313" key="3">
    <source>
        <dbReference type="EMBL" id="GEN85946.1"/>
    </source>
</evidence>
<protein>
    <recommendedName>
        <fullName evidence="2">2TM domain-containing protein</fullName>
    </recommendedName>
</protein>
<dbReference type="OrthoDB" id="2082317at2"/>
<keyword evidence="1" id="KW-0472">Membrane</keyword>
<dbReference type="STRING" id="582851.GCA_900162665_02890"/>
<dbReference type="Proteomes" id="UP000321558">
    <property type="component" value="Unassembled WGS sequence"/>
</dbReference>
<evidence type="ECO:0000259" key="2">
    <source>
        <dbReference type="Pfam" id="PF13239"/>
    </source>
</evidence>
<dbReference type="RefSeq" id="WP_147208719.1">
    <property type="nucleotide sequence ID" value="NZ_BJYM01000002.1"/>
</dbReference>
<dbReference type="Pfam" id="PF13239">
    <property type="entry name" value="2TM"/>
    <property type="match status" value="1"/>
</dbReference>
<evidence type="ECO:0000313" key="4">
    <source>
        <dbReference type="Proteomes" id="UP000321558"/>
    </source>
</evidence>
<feature type="transmembrane region" description="Helical" evidence="1">
    <location>
        <begin position="34"/>
        <end position="53"/>
    </location>
</feature>
<feature type="domain" description="2TM" evidence="2">
    <location>
        <begin position="111"/>
        <end position="172"/>
    </location>
</feature>
<keyword evidence="4" id="KW-1185">Reference proteome</keyword>
<feature type="transmembrane region" description="Helical" evidence="1">
    <location>
        <begin position="6"/>
        <end position="27"/>
    </location>
</feature>
<dbReference type="AlphaFoldDB" id="A0A511ZET4"/>
<name>A0A511ZET4_9BACI</name>
<keyword evidence="1" id="KW-0812">Transmembrane</keyword>
<proteinExistence type="predicted"/>
<gene>
    <name evidence="3" type="ORF">OSO01_06850</name>
</gene>
<feature type="transmembrane region" description="Helical" evidence="1">
    <location>
        <begin position="117"/>
        <end position="138"/>
    </location>
</feature>
<feature type="transmembrane region" description="Helical" evidence="1">
    <location>
        <begin position="150"/>
        <end position="171"/>
    </location>
</feature>
<keyword evidence="1" id="KW-1133">Transmembrane helix</keyword>